<keyword evidence="1" id="KW-0472">Membrane</keyword>
<dbReference type="EMBL" id="WUBS01000003">
    <property type="protein sequence ID" value="NDL62321.1"/>
    <property type="molecule type" value="Genomic_DNA"/>
</dbReference>
<feature type="transmembrane region" description="Helical" evidence="1">
    <location>
        <begin position="335"/>
        <end position="359"/>
    </location>
</feature>
<dbReference type="InterPro" id="IPR050879">
    <property type="entry name" value="Acyltransferase_3"/>
</dbReference>
<dbReference type="PANTHER" id="PTHR23028:SF53">
    <property type="entry name" value="ACYL_TRANSF_3 DOMAIN-CONTAINING PROTEIN"/>
    <property type="match status" value="1"/>
</dbReference>
<keyword evidence="3" id="KW-0808">Transferase</keyword>
<reference evidence="3 4" key="1">
    <citation type="submission" date="2019-12" db="EMBL/GenBank/DDBJ databases">
        <authorList>
            <person name="Lee S.D."/>
        </authorList>
    </citation>
    <scope>NUCLEOTIDE SEQUENCE [LARGE SCALE GENOMIC DNA]</scope>
    <source>
        <strain evidence="3 4">SAP-6</strain>
    </source>
</reference>
<dbReference type="GO" id="GO:0016747">
    <property type="term" value="F:acyltransferase activity, transferring groups other than amino-acyl groups"/>
    <property type="evidence" value="ECO:0007669"/>
    <property type="project" value="InterPro"/>
</dbReference>
<reference evidence="3 4" key="2">
    <citation type="submission" date="2020-02" db="EMBL/GenBank/DDBJ databases">
        <title>The new genus of Enterobacteriales.</title>
        <authorList>
            <person name="Kim I.S."/>
        </authorList>
    </citation>
    <scope>NUCLEOTIDE SEQUENCE [LARGE SCALE GENOMIC DNA]</scope>
    <source>
        <strain evidence="3 4">SAP-6</strain>
    </source>
</reference>
<feature type="domain" description="Acyltransferase 3" evidence="2">
    <location>
        <begin position="10"/>
        <end position="351"/>
    </location>
</feature>
<keyword evidence="4" id="KW-1185">Reference proteome</keyword>
<dbReference type="GO" id="GO:0000271">
    <property type="term" value="P:polysaccharide biosynthetic process"/>
    <property type="evidence" value="ECO:0007669"/>
    <property type="project" value="TreeGrafter"/>
</dbReference>
<dbReference type="InterPro" id="IPR002656">
    <property type="entry name" value="Acyl_transf_3_dom"/>
</dbReference>
<gene>
    <name evidence="3" type="ORF">GRH90_06080</name>
</gene>
<feature type="transmembrane region" description="Helical" evidence="1">
    <location>
        <begin position="165"/>
        <end position="198"/>
    </location>
</feature>
<evidence type="ECO:0000259" key="2">
    <source>
        <dbReference type="Pfam" id="PF01757"/>
    </source>
</evidence>
<keyword evidence="1" id="KW-1133">Transmembrane helix</keyword>
<keyword evidence="3" id="KW-0012">Acyltransferase</keyword>
<sequence length="382" mass="44199">MVPVKTWSPELEGLRGIASLWVMFGHICLLTQFHFPVLSDPGIGVDLFILLSGFLMAKNYMERQVVEPWNDKNTFFRFWIRRFFRIAPLYYSLLIFALLLGPWFGELRDIISSYYPTTSTAASRYADQSFNNLITHVTFVFGFIPQYSFNTVLPDWSIGLEMQYYALLPFIMILIIKLGYVRTCLSIIVFCIILKFSLPSYFKSFAMPSMIFTKLHMFMAGMLISEGIRRNDIKFIFYALIAPFASILIHVGIDRLRVMAEFAMIMFITALIWKNEKNGIFKTLMSIPKKMLTSKFANFLGDVSFSVYLLHLLIIIPAIAFSLQYINLNTWSSAVRFMIISLISIPLIYTLALVLFKLIEKPGVLFGKMLIKRSLWMEQKES</sequence>
<organism evidence="3 4">
    <name type="scientific">Acerihabitans arboris</name>
    <dbReference type="NCBI Taxonomy" id="2691583"/>
    <lineage>
        <taxon>Bacteria</taxon>
        <taxon>Pseudomonadati</taxon>
        <taxon>Pseudomonadota</taxon>
        <taxon>Gammaproteobacteria</taxon>
        <taxon>Enterobacterales</taxon>
        <taxon>Pectobacteriaceae</taxon>
        <taxon>Acerihabitans</taxon>
    </lineage>
</organism>
<proteinExistence type="predicted"/>
<keyword evidence="1" id="KW-0812">Transmembrane</keyword>
<comment type="caution">
    <text evidence="3">The sequence shown here is derived from an EMBL/GenBank/DDBJ whole genome shotgun (WGS) entry which is preliminary data.</text>
</comment>
<feature type="transmembrane region" description="Helical" evidence="1">
    <location>
        <begin position="204"/>
        <end position="223"/>
    </location>
</feature>
<feature type="transmembrane region" description="Helical" evidence="1">
    <location>
        <begin position="296"/>
        <end position="323"/>
    </location>
</feature>
<feature type="transmembrane region" description="Helical" evidence="1">
    <location>
        <begin position="41"/>
        <end position="61"/>
    </location>
</feature>
<name>A0A845SI80_9GAMM</name>
<evidence type="ECO:0000256" key="1">
    <source>
        <dbReference type="SAM" id="Phobius"/>
    </source>
</evidence>
<feature type="transmembrane region" description="Helical" evidence="1">
    <location>
        <begin position="235"/>
        <end position="253"/>
    </location>
</feature>
<feature type="transmembrane region" description="Helical" evidence="1">
    <location>
        <begin position="82"/>
        <end position="104"/>
    </location>
</feature>
<accession>A0A845SI80</accession>
<evidence type="ECO:0000313" key="4">
    <source>
        <dbReference type="Proteomes" id="UP000461443"/>
    </source>
</evidence>
<dbReference type="RefSeq" id="WP_162365073.1">
    <property type="nucleotide sequence ID" value="NZ_WUBS01000003.1"/>
</dbReference>
<dbReference type="Proteomes" id="UP000461443">
    <property type="component" value="Unassembled WGS sequence"/>
</dbReference>
<protein>
    <submittedName>
        <fullName evidence="3">Acyltransferase family protein</fullName>
    </submittedName>
</protein>
<dbReference type="GO" id="GO:0016020">
    <property type="term" value="C:membrane"/>
    <property type="evidence" value="ECO:0007669"/>
    <property type="project" value="TreeGrafter"/>
</dbReference>
<feature type="transmembrane region" description="Helical" evidence="1">
    <location>
        <begin position="259"/>
        <end position="275"/>
    </location>
</feature>
<evidence type="ECO:0000313" key="3">
    <source>
        <dbReference type="EMBL" id="NDL62321.1"/>
    </source>
</evidence>
<dbReference type="PANTHER" id="PTHR23028">
    <property type="entry name" value="ACETYLTRANSFERASE"/>
    <property type="match status" value="1"/>
</dbReference>
<dbReference type="AlphaFoldDB" id="A0A845SI80"/>
<dbReference type="Pfam" id="PF01757">
    <property type="entry name" value="Acyl_transf_3"/>
    <property type="match status" value="1"/>
</dbReference>